<evidence type="ECO:0000259" key="13">
    <source>
        <dbReference type="SMART" id="SM00934"/>
    </source>
</evidence>
<feature type="binding site" evidence="9 11">
    <location>
        <position position="39"/>
    </location>
    <ligand>
        <name>substrate</name>
    </ligand>
</feature>
<dbReference type="InterPro" id="IPR011060">
    <property type="entry name" value="RibuloseP-bd_barrel"/>
</dbReference>
<evidence type="ECO:0000256" key="11">
    <source>
        <dbReference type="PIRSR" id="PIRSR614732-2"/>
    </source>
</evidence>
<dbReference type="NCBIfam" id="TIGR01740">
    <property type="entry name" value="pyrF"/>
    <property type="match status" value="1"/>
</dbReference>
<comment type="pathway">
    <text evidence="2 9 12">Pyrimidine metabolism; UMP biosynthesis via de novo pathway; UMP from orotate: step 2/2.</text>
</comment>
<feature type="active site" description="For OMPdecase activity" evidence="10">
    <location>
        <position position="68"/>
    </location>
</feature>
<evidence type="ECO:0000256" key="12">
    <source>
        <dbReference type="RuleBase" id="RU000512"/>
    </source>
</evidence>
<evidence type="ECO:0000313" key="14">
    <source>
        <dbReference type="EMBL" id="SMB94536.1"/>
    </source>
</evidence>
<dbReference type="InterPro" id="IPR014732">
    <property type="entry name" value="OMPdecase"/>
</dbReference>
<evidence type="ECO:0000256" key="5">
    <source>
        <dbReference type="ARBA" id="ARBA00022975"/>
    </source>
</evidence>
<keyword evidence="6 9" id="KW-0456">Lyase</keyword>
<feature type="active site" description="Proton donor" evidence="9">
    <location>
        <position position="68"/>
    </location>
</feature>
<keyword evidence="4 9" id="KW-0210">Decarboxylase</keyword>
<accession>A0A1W1VMI4</accession>
<reference evidence="14 15" key="1">
    <citation type="submission" date="2017-04" db="EMBL/GenBank/DDBJ databases">
        <authorList>
            <person name="Afonso C.L."/>
            <person name="Miller P.J."/>
            <person name="Scott M.A."/>
            <person name="Spackman E."/>
            <person name="Goraichik I."/>
            <person name="Dimitrov K.M."/>
            <person name="Suarez D.L."/>
            <person name="Swayne D.E."/>
        </authorList>
    </citation>
    <scope>NUCLEOTIDE SEQUENCE [LARGE SCALE GENOMIC DNA]</scope>
    <source>
        <strain evidence="14 15">ToBE</strain>
    </source>
</reference>
<evidence type="ECO:0000256" key="2">
    <source>
        <dbReference type="ARBA" id="ARBA00004861"/>
    </source>
</evidence>
<feature type="binding site" evidence="9 11">
    <location>
        <position position="222"/>
    </location>
    <ligand>
        <name>substrate</name>
    </ligand>
</feature>
<proteinExistence type="inferred from homology"/>
<evidence type="ECO:0000256" key="7">
    <source>
        <dbReference type="ARBA" id="ARBA00049157"/>
    </source>
</evidence>
<dbReference type="GO" id="GO:0004590">
    <property type="term" value="F:orotidine-5'-phosphate decarboxylase activity"/>
    <property type="evidence" value="ECO:0007669"/>
    <property type="project" value="UniProtKB-UniRule"/>
</dbReference>
<keyword evidence="5 9" id="KW-0665">Pyrimidine biosynthesis</keyword>
<feature type="binding site" evidence="9 11">
    <location>
        <position position="130"/>
    </location>
    <ligand>
        <name>substrate</name>
    </ligand>
</feature>
<dbReference type="UniPathway" id="UPA00070">
    <property type="reaction ID" value="UER00120"/>
</dbReference>
<organism evidence="14 15">
    <name type="scientific">Thermanaeromonas toyohensis ToBE</name>
    <dbReference type="NCBI Taxonomy" id="698762"/>
    <lineage>
        <taxon>Bacteria</taxon>
        <taxon>Bacillati</taxon>
        <taxon>Bacillota</taxon>
        <taxon>Clostridia</taxon>
        <taxon>Neomoorellales</taxon>
        <taxon>Neomoorellaceae</taxon>
        <taxon>Thermanaeromonas</taxon>
    </lineage>
</organism>
<feature type="binding site" evidence="9 11">
    <location>
        <position position="221"/>
    </location>
    <ligand>
        <name>substrate</name>
    </ligand>
</feature>
<evidence type="ECO:0000256" key="9">
    <source>
        <dbReference type="HAMAP-Rule" id="MF_01200"/>
    </source>
</evidence>
<feature type="active site" description="For OMPdecase activity" evidence="10">
    <location>
        <position position="66"/>
    </location>
</feature>
<dbReference type="AlphaFoldDB" id="A0A1W1VMI4"/>
<dbReference type="SUPFAM" id="SSF51366">
    <property type="entry name" value="Ribulose-phoshate binding barrel"/>
    <property type="match status" value="1"/>
</dbReference>
<evidence type="ECO:0000256" key="6">
    <source>
        <dbReference type="ARBA" id="ARBA00023239"/>
    </source>
</evidence>
<dbReference type="Proteomes" id="UP000192569">
    <property type="component" value="Chromosome I"/>
</dbReference>
<name>A0A1W1VMI4_9FIRM</name>
<feature type="active site" description="For OMPdecase activity" evidence="10">
    <location>
        <position position="71"/>
    </location>
</feature>
<keyword evidence="15" id="KW-1185">Reference proteome</keyword>
<evidence type="ECO:0000256" key="1">
    <source>
        <dbReference type="ARBA" id="ARBA00002356"/>
    </source>
</evidence>
<comment type="similarity">
    <text evidence="8 9">Belongs to the OMP decarboxylase family. Type 1 subfamily.</text>
</comment>
<evidence type="ECO:0000313" key="15">
    <source>
        <dbReference type="Proteomes" id="UP000192569"/>
    </source>
</evidence>
<dbReference type="PROSITE" id="PS00156">
    <property type="entry name" value="OMPDECASE"/>
    <property type="match status" value="1"/>
</dbReference>
<dbReference type="Pfam" id="PF00215">
    <property type="entry name" value="OMPdecase"/>
    <property type="match status" value="1"/>
</dbReference>
<comment type="function">
    <text evidence="1 9">Catalyzes the decarboxylation of orotidine 5'-monophosphate (OMP) to uridine 5'-monophosphate (UMP).</text>
</comment>
<dbReference type="SMART" id="SM00934">
    <property type="entry name" value="OMPdecase"/>
    <property type="match status" value="1"/>
</dbReference>
<dbReference type="GO" id="GO:0005829">
    <property type="term" value="C:cytosol"/>
    <property type="evidence" value="ECO:0007669"/>
    <property type="project" value="TreeGrafter"/>
</dbReference>
<evidence type="ECO:0000256" key="8">
    <source>
        <dbReference type="ARBA" id="ARBA00061012"/>
    </source>
</evidence>
<dbReference type="GO" id="GO:0044205">
    <property type="term" value="P:'de novo' UMP biosynthetic process"/>
    <property type="evidence" value="ECO:0007669"/>
    <property type="project" value="UniProtKB-UniRule"/>
</dbReference>
<dbReference type="NCBIfam" id="NF001273">
    <property type="entry name" value="PRK00230.1"/>
    <property type="match status" value="1"/>
</dbReference>
<dbReference type="FunFam" id="3.20.20.70:FF:000015">
    <property type="entry name" value="Orotidine 5'-phosphate decarboxylase"/>
    <property type="match status" value="1"/>
</dbReference>
<evidence type="ECO:0000256" key="3">
    <source>
        <dbReference type="ARBA" id="ARBA00011738"/>
    </source>
</evidence>
<dbReference type="InterPro" id="IPR018089">
    <property type="entry name" value="OMPdecase_AS"/>
</dbReference>
<protein>
    <recommendedName>
        <fullName evidence="9">Orotidine 5'-phosphate decarboxylase</fullName>
        <ecNumber evidence="9">4.1.1.23</ecNumber>
    </recommendedName>
    <alternativeName>
        <fullName evidence="9">OMP decarboxylase</fullName>
        <shortName evidence="9">OMPDCase</shortName>
        <shortName evidence="9">OMPdecase</shortName>
    </alternativeName>
</protein>
<dbReference type="PANTHER" id="PTHR32119">
    <property type="entry name" value="OROTIDINE 5'-PHOSPHATE DECARBOXYLASE"/>
    <property type="match status" value="1"/>
</dbReference>
<feature type="binding site" evidence="9 11">
    <location>
        <position position="17"/>
    </location>
    <ligand>
        <name>substrate</name>
    </ligand>
</feature>
<dbReference type="STRING" id="698762.SAMN00808754_1057"/>
<feature type="binding site" evidence="9">
    <location>
        <begin position="66"/>
        <end position="75"/>
    </location>
    <ligand>
        <name>substrate</name>
    </ligand>
</feature>
<dbReference type="HAMAP" id="MF_01200_B">
    <property type="entry name" value="OMPdecase_type1_B"/>
    <property type="match status" value="1"/>
</dbReference>
<feature type="binding site" evidence="9 11">
    <location>
        <position position="201"/>
    </location>
    <ligand>
        <name>substrate</name>
    </ligand>
</feature>
<gene>
    <name evidence="9" type="primary">pyrF</name>
    <name evidence="14" type="ORF">SAMN00808754_1057</name>
</gene>
<comment type="subunit">
    <text evidence="3 9">Homodimer.</text>
</comment>
<dbReference type="EMBL" id="LT838272">
    <property type="protein sequence ID" value="SMB94536.1"/>
    <property type="molecule type" value="Genomic_DNA"/>
</dbReference>
<dbReference type="GO" id="GO:0006207">
    <property type="term" value="P:'de novo' pyrimidine nucleobase biosynthetic process"/>
    <property type="evidence" value="ECO:0007669"/>
    <property type="project" value="InterPro"/>
</dbReference>
<evidence type="ECO:0000256" key="10">
    <source>
        <dbReference type="PIRSR" id="PIRSR614732-1"/>
    </source>
</evidence>
<dbReference type="InterPro" id="IPR047596">
    <property type="entry name" value="OMPdecase_bac"/>
</dbReference>
<dbReference type="InterPro" id="IPR001754">
    <property type="entry name" value="OMPdeCOase_dom"/>
</dbReference>
<evidence type="ECO:0000256" key="4">
    <source>
        <dbReference type="ARBA" id="ARBA00022793"/>
    </source>
</evidence>
<comment type="catalytic activity">
    <reaction evidence="7 9 12">
        <text>orotidine 5'-phosphate + H(+) = UMP + CO2</text>
        <dbReference type="Rhea" id="RHEA:11596"/>
        <dbReference type="ChEBI" id="CHEBI:15378"/>
        <dbReference type="ChEBI" id="CHEBI:16526"/>
        <dbReference type="ChEBI" id="CHEBI:57538"/>
        <dbReference type="ChEBI" id="CHEBI:57865"/>
        <dbReference type="EC" id="4.1.1.23"/>
    </reaction>
</comment>
<feature type="binding site" evidence="9 11">
    <location>
        <position position="192"/>
    </location>
    <ligand>
        <name>substrate</name>
    </ligand>
</feature>
<dbReference type="Gene3D" id="3.20.20.70">
    <property type="entry name" value="Aldolase class I"/>
    <property type="match status" value="1"/>
</dbReference>
<sequence length="244" mass="25971">MSTTHKSAKDRLIVALDVPELARAQEIVEKLAPFVGMFKVGLELYSVAGPAALKIIKERGGRVFADLKFHDIPNTVAGAVRALVRHGVDMLNVHAAGGKEMLLMAREAAEEEAARQGRKPPLLIAVTVLTSLDTASLKEDVGIERSLEEQVVHWALLAQRCGLNGVVASARELEAIRKACGPEFVVVTPGIRPTGATPDDQRRVLTPAEAVRRGATYLVVGRPVLSSPDPVAAVTSILGEIGSI</sequence>
<feature type="domain" description="Orotidine 5'-phosphate decarboxylase" evidence="13">
    <location>
        <begin position="11"/>
        <end position="237"/>
    </location>
</feature>
<dbReference type="CDD" id="cd04725">
    <property type="entry name" value="OMP_decarboxylase_like"/>
    <property type="match status" value="1"/>
</dbReference>
<dbReference type="EC" id="4.1.1.23" evidence="9"/>
<dbReference type="PANTHER" id="PTHR32119:SF2">
    <property type="entry name" value="OROTIDINE 5'-PHOSPHATE DECARBOXYLASE"/>
    <property type="match status" value="1"/>
</dbReference>
<dbReference type="RefSeq" id="WP_231967945.1">
    <property type="nucleotide sequence ID" value="NZ_LT838272.1"/>
</dbReference>
<dbReference type="InterPro" id="IPR013785">
    <property type="entry name" value="Aldolase_TIM"/>
</dbReference>